<evidence type="ECO:0000259" key="3">
    <source>
        <dbReference type="Pfam" id="PF00437"/>
    </source>
</evidence>
<dbReference type="EMBL" id="CP133592">
    <property type="protein sequence ID" value="WMW24916.1"/>
    <property type="molecule type" value="Genomic_DNA"/>
</dbReference>
<evidence type="ECO:0000313" key="5">
    <source>
        <dbReference type="Proteomes" id="UP001182908"/>
    </source>
</evidence>
<gene>
    <name evidence="4" type="ORF">RE474_12655</name>
</gene>
<dbReference type="PANTHER" id="PTHR30486">
    <property type="entry name" value="TWITCHING MOTILITY PROTEIN PILT"/>
    <property type="match status" value="1"/>
</dbReference>
<dbReference type="CDD" id="cd01130">
    <property type="entry name" value="VirB11-like_ATPase"/>
    <property type="match status" value="1"/>
</dbReference>
<dbReference type="Proteomes" id="UP001182908">
    <property type="component" value="Chromosome"/>
</dbReference>
<feature type="domain" description="Bacterial type II secretion system protein E" evidence="3">
    <location>
        <begin position="409"/>
        <end position="619"/>
    </location>
</feature>
<evidence type="ECO:0000313" key="4">
    <source>
        <dbReference type="EMBL" id="WMW24916.1"/>
    </source>
</evidence>
<evidence type="ECO:0000256" key="1">
    <source>
        <dbReference type="ARBA" id="ARBA00006611"/>
    </source>
</evidence>
<dbReference type="Pfam" id="PF00437">
    <property type="entry name" value="T2SSE"/>
    <property type="match status" value="1"/>
</dbReference>
<dbReference type="RefSeq" id="WP_309310724.1">
    <property type="nucleotide sequence ID" value="NZ_CP133592.1"/>
</dbReference>
<accession>A0AA51UMA1</accession>
<dbReference type="InterPro" id="IPR050921">
    <property type="entry name" value="T4SS_GSP_E_ATPase"/>
</dbReference>
<proteinExistence type="inferred from homology"/>
<reference evidence="4 5" key="1">
    <citation type="submission" date="2023-08" db="EMBL/GenBank/DDBJ databases">
        <title>Methanolobus mangrovi sp. nov. and Methanolobus sediminis sp. nov, two novel methylotrophic methanogens isolated from mangrove sediments in China.</title>
        <authorList>
            <person name="Zhou J."/>
        </authorList>
    </citation>
    <scope>NUCLEOTIDE SEQUENCE [LARGE SCALE GENOMIC DNA]</scope>
    <source>
        <strain evidence="4 5">FTZ6</strain>
    </source>
</reference>
<dbReference type="GO" id="GO:0016887">
    <property type="term" value="F:ATP hydrolysis activity"/>
    <property type="evidence" value="ECO:0007669"/>
    <property type="project" value="InterPro"/>
</dbReference>
<sequence length="727" mass="82362">MAKLQLRSRFSKKRPSSVSVETADDIEVEADAEYVSDQTVEIIGSADDEDFSDKGHISEEEILSLSDELDELEIIDNQEIPGDAFLNPEEDISDLSLQPELVIIVEEPEVSVSDDKVKKKNKLSFKIGKKEKKPKKSSNKDSLTTTGEEGDEQKSKPAKKKSKFNLDFNLNFGKKKKITQENENNDDITSEDKQEQEPTEESPVSLLLKKIEQIITPKPENIDEMEFIVGDISVPAPGVPQKEVSITYEVTPRFQYVHIEFTGESLLYSCLEPPLSETEREALFIIQNAFDKMAHSEILLVEEEDRAEALRDRFDLIIDIYRLKLTETQKDKFFYYLHKKYMGFDRMDLLMKDPYIEDITCNGPYTPLYVNHRVYGSVATDVVYEEIELNNFVMRMAQAAGRHISVLEPIRDATLVDGSRANLTLGKEVTKRGSTFTIRRFRSNPVSCIDLMNYKTYDSTVLAYFWLMVEYKRSVLAAGGTASGKTTTLNALGAFIPPEYKIVSIEDTAEMNLMHPNWTQSITRAGFGGGEGGKSAGDIELFDLLKAALRQRPEYIVVGEVRGAEAGTLFQAISVGHPCMGTIHAGSIQELLSRVESEPMNVPRNLFASVDMVIFNSMIKVGEHFLRRALRIVEIVELDPERGDLVTNPVFKWNPITDEYEFSGSSAMFDDINEEFGIDQSELVSEMDLRARYLEGLARDGITEYEEVARAIRRYSRQKDEMLEMTH</sequence>
<organism evidence="4 5">
    <name type="scientific">Methanolobus sediminis</name>
    <dbReference type="NCBI Taxonomy" id="3072978"/>
    <lineage>
        <taxon>Archaea</taxon>
        <taxon>Methanobacteriati</taxon>
        <taxon>Methanobacteriota</taxon>
        <taxon>Stenosarchaea group</taxon>
        <taxon>Methanomicrobia</taxon>
        <taxon>Methanosarcinales</taxon>
        <taxon>Methanosarcinaceae</taxon>
        <taxon>Methanolobus</taxon>
    </lineage>
</organism>
<feature type="region of interest" description="Disordered" evidence="2">
    <location>
        <begin position="175"/>
        <end position="204"/>
    </location>
</feature>
<dbReference type="InterPro" id="IPR001482">
    <property type="entry name" value="T2SS/T4SS_dom"/>
</dbReference>
<keyword evidence="5" id="KW-1185">Reference proteome</keyword>
<feature type="compositionally biased region" description="Basic residues" evidence="2">
    <location>
        <begin position="128"/>
        <end position="137"/>
    </location>
</feature>
<dbReference type="KEGG" id="mseb:RE474_12655"/>
<name>A0AA51UMA1_9EURY</name>
<dbReference type="PANTHER" id="PTHR30486:SF6">
    <property type="entry name" value="TYPE IV PILUS RETRACTATION ATPASE PILT"/>
    <property type="match status" value="1"/>
</dbReference>
<dbReference type="Gene3D" id="1.10.390.40">
    <property type="match status" value="1"/>
</dbReference>
<dbReference type="Gene3D" id="3.40.50.300">
    <property type="entry name" value="P-loop containing nucleotide triphosphate hydrolases"/>
    <property type="match status" value="1"/>
</dbReference>
<dbReference type="SUPFAM" id="SSF52540">
    <property type="entry name" value="P-loop containing nucleoside triphosphate hydrolases"/>
    <property type="match status" value="1"/>
</dbReference>
<dbReference type="AlphaFoldDB" id="A0AA51UMA1"/>
<dbReference type="Gene3D" id="3.30.450.370">
    <property type="match status" value="1"/>
</dbReference>
<evidence type="ECO:0000256" key="2">
    <source>
        <dbReference type="SAM" id="MobiDB-lite"/>
    </source>
</evidence>
<dbReference type="InterPro" id="IPR027417">
    <property type="entry name" value="P-loop_NTPase"/>
</dbReference>
<dbReference type="GeneID" id="84233582"/>
<feature type="region of interest" description="Disordered" evidence="2">
    <location>
        <begin position="128"/>
        <end position="160"/>
    </location>
</feature>
<protein>
    <submittedName>
        <fullName evidence="4">Type II/IV secretion system ATPase subunit</fullName>
    </submittedName>
</protein>
<comment type="similarity">
    <text evidence="1">Belongs to the GSP E family.</text>
</comment>